<keyword evidence="1" id="KW-0732">Signal</keyword>
<feature type="signal peptide" evidence="1">
    <location>
        <begin position="1"/>
        <end position="25"/>
    </location>
</feature>
<dbReference type="AlphaFoldDB" id="A0A318EIW4"/>
<gene>
    <name evidence="2" type="ORF">C8D93_102415</name>
</gene>
<sequence>MSSIKTLAGCAACALALGVSGPASALEYSFDLFGERIDAVLNNTVTFGASWRLQDPAADLIGKSNLDPDVCAGAFQSCQGLHRTQTHPAERLVMAPGMASINFDDGNLNYARGDITQAPLKISQDFRFLFGNYGIFLRGIGIYDPVNYHDFETFSPNKITAENAGQVGITDDAAANRYFPRVYGTGGVVRADRDEAEAREIGLRYDLLDVNFFGSIPYADGTRDVTFRIGRQTVNWGQSTVAVVNSVNQAQPVNANSLYRLGFGLLEELFVPVGMVRASTEVAQGLTLEAYYQFEWAPIEIPTPGSFMSFADLGTDNLRGSVNAAFGGSADDPDMVGNPLDNPLTLITPTSLTIPRLPDNEASDSGQYGISLKFYSDEINNGTEFGFYAMNYHSKLPYVSFYSTDASCARREGNTRQIDATNSLEFLEACPNLPVAGNAAFLTDFTSLLLQRPAVLGDLGVSLDLPTVLRGLGSLLLPRPGQPQSSAVPFDSARIQIEYPEDLRMFGVDFTTTFGEYSFQGEISYRPNVPLQVAVIDLAFAAFGPTLTRCHDASLGCAGARAGLGFDENGNYVVYENNDFNVGTDDDYVNPYPDTINLAVGAAPGSARSFPNFIMPYRGVAVGETPPNSYIQGWIPGKVAQYNLGATRVLGTSENWIGADQVILIYEVAATHVLNMPDFDELQIEGPAYTTTHASAGADGSGADGSRLACSTNPSCSVGPDGLRFNPFQARRDAFADEFSWGYRIVGRISYESVLPGISVQPLFIWQHDLQGNAPGPAGNFVEGRKSLNFLLETRYEKAFAFTIAYNSFFGAGSNNVYRDRDNLGFFLKLQF</sequence>
<feature type="chain" id="PRO_5016404391" evidence="1">
    <location>
        <begin position="26"/>
        <end position="832"/>
    </location>
</feature>
<dbReference type="Pfam" id="PF06980">
    <property type="entry name" value="DUF1302"/>
    <property type="match status" value="1"/>
</dbReference>
<reference evidence="2 3" key="1">
    <citation type="submission" date="2018-04" db="EMBL/GenBank/DDBJ databases">
        <title>Genomic Encyclopedia of Type Strains, Phase IV (KMG-IV): sequencing the most valuable type-strain genomes for metagenomic binning, comparative biology and taxonomic classification.</title>
        <authorList>
            <person name="Goeker M."/>
        </authorList>
    </citation>
    <scope>NUCLEOTIDE SEQUENCE [LARGE SCALE GENOMIC DNA]</scope>
    <source>
        <strain evidence="2 3">DSM 104150</strain>
    </source>
</reference>
<evidence type="ECO:0000313" key="3">
    <source>
        <dbReference type="Proteomes" id="UP000248330"/>
    </source>
</evidence>
<keyword evidence="3" id="KW-1185">Reference proteome</keyword>
<evidence type="ECO:0000256" key="1">
    <source>
        <dbReference type="SAM" id="SignalP"/>
    </source>
</evidence>
<proteinExistence type="predicted"/>
<comment type="caution">
    <text evidence="2">The sequence shown here is derived from an EMBL/GenBank/DDBJ whole genome shotgun (WGS) entry which is preliminary data.</text>
</comment>
<dbReference type="Proteomes" id="UP000248330">
    <property type="component" value="Unassembled WGS sequence"/>
</dbReference>
<name>A0A318EIW4_9GAMM</name>
<dbReference type="RefSeq" id="WP_110264209.1">
    <property type="nucleotide sequence ID" value="NZ_CAWNXA010000002.1"/>
</dbReference>
<accession>A0A318EIW4</accession>
<dbReference type="EMBL" id="QICN01000002">
    <property type="protein sequence ID" value="PXV70556.1"/>
    <property type="molecule type" value="Genomic_DNA"/>
</dbReference>
<dbReference type="InterPro" id="IPR010727">
    <property type="entry name" value="DUF1302"/>
</dbReference>
<organism evidence="2 3">
    <name type="scientific">Sinimarinibacterium flocculans</name>
    <dbReference type="NCBI Taxonomy" id="985250"/>
    <lineage>
        <taxon>Bacteria</taxon>
        <taxon>Pseudomonadati</taxon>
        <taxon>Pseudomonadota</taxon>
        <taxon>Gammaproteobacteria</taxon>
        <taxon>Nevskiales</taxon>
        <taxon>Nevskiaceae</taxon>
        <taxon>Sinimarinibacterium</taxon>
    </lineage>
</organism>
<protein>
    <submittedName>
        <fullName evidence="2">Uncharacterized protein DUF1302</fullName>
    </submittedName>
</protein>
<evidence type="ECO:0000313" key="2">
    <source>
        <dbReference type="EMBL" id="PXV70556.1"/>
    </source>
</evidence>
<dbReference type="OrthoDB" id="7000272at2"/>